<dbReference type="STRING" id="568069.A0A1J1HNK2"/>
<evidence type="ECO:0000313" key="3">
    <source>
        <dbReference type="Proteomes" id="UP000183832"/>
    </source>
</evidence>
<feature type="transmembrane region" description="Helical" evidence="1">
    <location>
        <begin position="59"/>
        <end position="81"/>
    </location>
</feature>
<dbReference type="AlphaFoldDB" id="A0A1J1HNK2"/>
<gene>
    <name evidence="2" type="ORF">CLUMA_CG001832</name>
</gene>
<dbReference type="SUPFAM" id="SSF63501">
    <property type="entry name" value="Frizzled cysteine-rich domain"/>
    <property type="match status" value="1"/>
</dbReference>
<dbReference type="OrthoDB" id="10020456at2759"/>
<dbReference type="Gene3D" id="1.10.2000.10">
    <property type="entry name" value="Frizzled cysteine-rich domain"/>
    <property type="match status" value="1"/>
</dbReference>
<dbReference type="EMBL" id="CVRI01000006">
    <property type="protein sequence ID" value="CRK88046.1"/>
    <property type="molecule type" value="Genomic_DNA"/>
</dbReference>
<keyword evidence="1" id="KW-0472">Membrane</keyword>
<keyword evidence="1" id="KW-0812">Transmembrane</keyword>
<proteinExistence type="predicted"/>
<accession>A0A1J1HNK2</accession>
<keyword evidence="3" id="KW-1185">Reference proteome</keyword>
<organism evidence="2 3">
    <name type="scientific">Clunio marinus</name>
    <dbReference type="NCBI Taxonomy" id="568069"/>
    <lineage>
        <taxon>Eukaryota</taxon>
        <taxon>Metazoa</taxon>
        <taxon>Ecdysozoa</taxon>
        <taxon>Arthropoda</taxon>
        <taxon>Hexapoda</taxon>
        <taxon>Insecta</taxon>
        <taxon>Pterygota</taxon>
        <taxon>Neoptera</taxon>
        <taxon>Endopterygota</taxon>
        <taxon>Diptera</taxon>
        <taxon>Nematocera</taxon>
        <taxon>Chironomoidea</taxon>
        <taxon>Chironomidae</taxon>
        <taxon>Clunio</taxon>
    </lineage>
</organism>
<evidence type="ECO:0000256" key="1">
    <source>
        <dbReference type="SAM" id="Phobius"/>
    </source>
</evidence>
<dbReference type="CDD" id="cd07066">
    <property type="entry name" value="CRD_FZ"/>
    <property type="match status" value="1"/>
</dbReference>
<evidence type="ECO:0000313" key="2">
    <source>
        <dbReference type="EMBL" id="CRK88046.1"/>
    </source>
</evidence>
<dbReference type="InterPro" id="IPR036790">
    <property type="entry name" value="Frizzled_dom_sf"/>
</dbReference>
<keyword evidence="1" id="KW-1133">Transmembrane helix</keyword>
<reference evidence="2 3" key="1">
    <citation type="submission" date="2015-04" db="EMBL/GenBank/DDBJ databases">
        <authorList>
            <person name="Syromyatnikov M.Y."/>
            <person name="Popov V.N."/>
        </authorList>
    </citation>
    <scope>NUCLEOTIDE SEQUENCE [LARGE SCALE GENOMIC DNA]</scope>
</reference>
<name>A0A1J1HNK2_9DIPT</name>
<sequence length="279" mass="31947">MNRISRYFLQVSNEIVKMKPSNIFHDDNSSTARYWNKSSISRWNKECINRAKSNLSFTLLVKIVILTILLVGFGYLLFSWIHPESSPTNDRNKAIFVNSTATNLSITTNSSMTEESTQIKHLNKIATFESSSTTKQPSTNVISYDDEHAEKSTDDDDVLLTKIYVERINFYTTSNKNLFSGVKVSPTLPSIINKHDPTTELPMQSYVNDNSCQSTSLPLCQGILSYDLTDPQQKWNLTNIEYQHFQHLLNSECSKRVAEFVCHMLEPECRPSRMKNLKP</sequence>
<protein>
    <submittedName>
        <fullName evidence="2">CLUMA_CG001832, isoform A</fullName>
    </submittedName>
</protein>
<dbReference type="Proteomes" id="UP000183832">
    <property type="component" value="Unassembled WGS sequence"/>
</dbReference>